<sequence>MLAKSAGDRYRSVVKIGILSRNPKLYSTRRLTEASKERGHEVEVIDYARTHMNIAAHNPKIFIGDKDLAGFDAVIPRIGASYTFFGTAVVRQFEMMGVYSVNESVAISRSRDKLRSLQLLARKGVGLPVTGFARDPKATKDLIKVAGGAPLVVKLLEGTQGVGVVLAETNKAAESVIEAFRGLDANILVQEFIKEAGGADIRCLVIGDKVVAAMKRQGKEGEFRSNLHRGGNATVVKITPEERATAVRAARVMGLGVAGVDLLRSNHGPVIMEVNSSPGLEGIETATKKNVAGSIIEYIEKTAAEGKTKTRGKG</sequence>
<keyword evidence="9" id="KW-0464">Manganese</keyword>
<dbReference type="Gene3D" id="3.40.50.20">
    <property type="match status" value="1"/>
</dbReference>
<dbReference type="Pfam" id="PF08443">
    <property type="entry name" value="RimK"/>
    <property type="match status" value="1"/>
</dbReference>
<dbReference type="FunFam" id="3.30.1490.20:FF:000005">
    <property type="entry name" value="Probable alpha-L-glutamate ligase 1"/>
    <property type="match status" value="1"/>
</dbReference>
<evidence type="ECO:0000259" key="13">
    <source>
        <dbReference type="PROSITE" id="PS50975"/>
    </source>
</evidence>
<dbReference type="InterPro" id="IPR011761">
    <property type="entry name" value="ATP-grasp"/>
</dbReference>
<dbReference type="InterPro" id="IPR023533">
    <property type="entry name" value="RimK"/>
</dbReference>
<evidence type="ECO:0000256" key="1">
    <source>
        <dbReference type="ARBA" id="ARBA00001936"/>
    </source>
</evidence>
<dbReference type="InterPro" id="IPR041107">
    <property type="entry name" value="Rimk_N"/>
</dbReference>
<accession>A0A918TGE6</accession>
<dbReference type="GO" id="GO:0005737">
    <property type="term" value="C:cytoplasm"/>
    <property type="evidence" value="ECO:0007669"/>
    <property type="project" value="TreeGrafter"/>
</dbReference>
<dbReference type="NCBIfam" id="NF007764">
    <property type="entry name" value="PRK10446.1"/>
    <property type="match status" value="1"/>
</dbReference>
<dbReference type="Pfam" id="PF18030">
    <property type="entry name" value="Rimk_N"/>
    <property type="match status" value="1"/>
</dbReference>
<comment type="cofactor">
    <cofactor evidence="2">
        <name>Mg(2+)</name>
        <dbReference type="ChEBI" id="CHEBI:18420"/>
    </cofactor>
</comment>
<dbReference type="HAMAP" id="MF_01552">
    <property type="entry name" value="RimK"/>
    <property type="match status" value="1"/>
</dbReference>
<dbReference type="Proteomes" id="UP000644507">
    <property type="component" value="Unassembled WGS sequence"/>
</dbReference>
<dbReference type="InterPro" id="IPR013651">
    <property type="entry name" value="ATP-grasp_RimK-type"/>
</dbReference>
<evidence type="ECO:0000256" key="5">
    <source>
        <dbReference type="ARBA" id="ARBA00022741"/>
    </source>
</evidence>
<keyword evidence="8" id="KW-0648">Protein biosynthesis</keyword>
<dbReference type="Gene3D" id="3.30.1490.20">
    <property type="entry name" value="ATP-grasp fold, A domain"/>
    <property type="match status" value="1"/>
</dbReference>
<gene>
    <name evidence="14" type="primary">rimK</name>
    <name evidence="14" type="ORF">GCM10007100_08790</name>
</gene>
<evidence type="ECO:0000256" key="8">
    <source>
        <dbReference type="ARBA" id="ARBA00022917"/>
    </source>
</evidence>
<keyword evidence="6 12" id="KW-0067">ATP-binding</keyword>
<evidence type="ECO:0000256" key="7">
    <source>
        <dbReference type="ARBA" id="ARBA00022842"/>
    </source>
</evidence>
<dbReference type="EMBL" id="BMXI01000003">
    <property type="protein sequence ID" value="GHC45649.1"/>
    <property type="molecule type" value="Genomic_DNA"/>
</dbReference>
<keyword evidence="15" id="KW-1185">Reference proteome</keyword>
<evidence type="ECO:0000256" key="6">
    <source>
        <dbReference type="ARBA" id="ARBA00022840"/>
    </source>
</evidence>
<dbReference type="GO" id="GO:0006412">
    <property type="term" value="P:translation"/>
    <property type="evidence" value="ECO:0007669"/>
    <property type="project" value="UniProtKB-KW"/>
</dbReference>
<keyword evidence="3 14" id="KW-0436">Ligase</keyword>
<evidence type="ECO:0000313" key="15">
    <source>
        <dbReference type="Proteomes" id="UP000644507"/>
    </source>
</evidence>
<dbReference type="InterPro" id="IPR013815">
    <property type="entry name" value="ATP_grasp_subdomain_1"/>
</dbReference>
<evidence type="ECO:0000256" key="2">
    <source>
        <dbReference type="ARBA" id="ARBA00001946"/>
    </source>
</evidence>
<comment type="similarity">
    <text evidence="10">In the C-terminal section; belongs to the RimK family.</text>
</comment>
<dbReference type="FunFam" id="3.30.470.20:FF:000016">
    <property type="entry name" value="Ribosomal protein S6--L-glutamate ligase"/>
    <property type="match status" value="1"/>
</dbReference>
<organism evidence="14 15">
    <name type="scientific">Roseibacillus persicicus</name>
    <dbReference type="NCBI Taxonomy" id="454148"/>
    <lineage>
        <taxon>Bacteria</taxon>
        <taxon>Pseudomonadati</taxon>
        <taxon>Verrucomicrobiota</taxon>
        <taxon>Verrucomicrobiia</taxon>
        <taxon>Verrucomicrobiales</taxon>
        <taxon>Verrucomicrobiaceae</taxon>
        <taxon>Roseibacillus</taxon>
    </lineage>
</organism>
<comment type="caution">
    <text evidence="14">The sequence shown here is derived from an EMBL/GenBank/DDBJ whole genome shotgun (WGS) entry which is preliminary data.</text>
</comment>
<evidence type="ECO:0000256" key="4">
    <source>
        <dbReference type="ARBA" id="ARBA00022723"/>
    </source>
</evidence>
<feature type="domain" description="ATP-grasp" evidence="13">
    <location>
        <begin position="117"/>
        <end position="300"/>
    </location>
</feature>
<name>A0A918TGE6_9BACT</name>
<protein>
    <recommendedName>
        <fullName evidence="11">Probable alpha-L-glutamate ligase</fullName>
    </recommendedName>
</protein>
<dbReference type="GO" id="GO:0018169">
    <property type="term" value="F:ribosomal S6-glutamic acid ligase activity"/>
    <property type="evidence" value="ECO:0007669"/>
    <property type="project" value="TreeGrafter"/>
</dbReference>
<dbReference type="Gene3D" id="3.30.470.20">
    <property type="entry name" value="ATP-grasp fold, B domain"/>
    <property type="match status" value="1"/>
</dbReference>
<dbReference type="InterPro" id="IPR004666">
    <property type="entry name" value="Rp_bS6_RimK/Lys_biosynth_LsyX"/>
</dbReference>
<keyword evidence="5 12" id="KW-0547">Nucleotide-binding</keyword>
<comment type="cofactor">
    <cofactor evidence="1">
        <name>Mn(2+)</name>
        <dbReference type="ChEBI" id="CHEBI:29035"/>
    </cofactor>
</comment>
<dbReference type="FunFam" id="3.40.50.20:FF:000004">
    <property type="entry name" value="Probable alpha-L-glutamate ligase"/>
    <property type="match status" value="1"/>
</dbReference>
<dbReference type="AlphaFoldDB" id="A0A918TGE6"/>
<evidence type="ECO:0000256" key="10">
    <source>
        <dbReference type="ARBA" id="ARBA00061239"/>
    </source>
</evidence>
<keyword evidence="4" id="KW-0479">Metal-binding</keyword>
<evidence type="ECO:0000256" key="3">
    <source>
        <dbReference type="ARBA" id="ARBA00022598"/>
    </source>
</evidence>
<dbReference type="PROSITE" id="PS50975">
    <property type="entry name" value="ATP_GRASP"/>
    <property type="match status" value="1"/>
</dbReference>
<keyword evidence="7" id="KW-0460">Magnesium</keyword>
<proteinExistence type="inferred from homology"/>
<reference evidence="14" key="2">
    <citation type="submission" date="2020-09" db="EMBL/GenBank/DDBJ databases">
        <authorList>
            <person name="Sun Q."/>
            <person name="Kim S."/>
        </authorList>
    </citation>
    <scope>NUCLEOTIDE SEQUENCE</scope>
    <source>
        <strain evidence="14">KCTC 12988</strain>
    </source>
</reference>
<dbReference type="GO" id="GO:0009432">
    <property type="term" value="P:SOS response"/>
    <property type="evidence" value="ECO:0007669"/>
    <property type="project" value="TreeGrafter"/>
</dbReference>
<dbReference type="PANTHER" id="PTHR21621:SF7">
    <property type="entry name" value="RIBOSOMAL PROTEIN BS6--L-GLUTAMATE LIGASE"/>
    <property type="match status" value="1"/>
</dbReference>
<evidence type="ECO:0000256" key="12">
    <source>
        <dbReference type="PROSITE-ProRule" id="PRU00409"/>
    </source>
</evidence>
<dbReference type="PANTHER" id="PTHR21621">
    <property type="entry name" value="RIBOSOMAL PROTEIN S6 MODIFICATION PROTEIN"/>
    <property type="match status" value="1"/>
</dbReference>
<reference evidence="14" key="1">
    <citation type="journal article" date="2014" name="Int. J. Syst. Evol. Microbiol.">
        <title>Complete genome sequence of Corynebacterium casei LMG S-19264T (=DSM 44701T), isolated from a smear-ripened cheese.</title>
        <authorList>
            <consortium name="US DOE Joint Genome Institute (JGI-PGF)"/>
            <person name="Walter F."/>
            <person name="Albersmeier A."/>
            <person name="Kalinowski J."/>
            <person name="Ruckert C."/>
        </authorList>
    </citation>
    <scope>NUCLEOTIDE SEQUENCE</scope>
    <source>
        <strain evidence="14">KCTC 12988</strain>
    </source>
</reference>
<evidence type="ECO:0000313" key="14">
    <source>
        <dbReference type="EMBL" id="GHC45649.1"/>
    </source>
</evidence>
<dbReference type="NCBIfam" id="TIGR00768">
    <property type="entry name" value="rimK_fam"/>
    <property type="match status" value="1"/>
</dbReference>
<evidence type="ECO:0000256" key="9">
    <source>
        <dbReference type="ARBA" id="ARBA00023211"/>
    </source>
</evidence>
<dbReference type="GO" id="GO:0005524">
    <property type="term" value="F:ATP binding"/>
    <property type="evidence" value="ECO:0007669"/>
    <property type="project" value="UniProtKB-UniRule"/>
</dbReference>
<dbReference type="SUPFAM" id="SSF56059">
    <property type="entry name" value="Glutathione synthetase ATP-binding domain-like"/>
    <property type="match status" value="1"/>
</dbReference>
<dbReference type="GO" id="GO:0046872">
    <property type="term" value="F:metal ion binding"/>
    <property type="evidence" value="ECO:0007669"/>
    <property type="project" value="UniProtKB-KW"/>
</dbReference>
<evidence type="ECO:0000256" key="11">
    <source>
        <dbReference type="ARBA" id="ARBA00072141"/>
    </source>
</evidence>